<reference evidence="2 3" key="1">
    <citation type="submission" date="2020-07" db="EMBL/GenBank/DDBJ databases">
        <authorList>
            <person name="Feng H."/>
        </authorList>
    </citation>
    <scope>NUCLEOTIDE SEQUENCE [LARGE SCALE GENOMIC DNA]</scope>
    <source>
        <strain evidence="3">s-11</strain>
    </source>
</reference>
<dbReference type="OrthoDB" id="2990822at2"/>
<feature type="domain" description="Core" evidence="1">
    <location>
        <begin position="1"/>
        <end position="99"/>
    </location>
</feature>
<evidence type="ECO:0000313" key="3">
    <source>
        <dbReference type="Proteomes" id="UP000530514"/>
    </source>
</evidence>
<dbReference type="Proteomes" id="UP000530514">
    <property type="component" value="Unassembled WGS sequence"/>
</dbReference>
<dbReference type="Gene3D" id="2.60.300.12">
    <property type="entry name" value="HesB-like domain"/>
    <property type="match status" value="1"/>
</dbReference>
<dbReference type="AlphaFoldDB" id="A0A7W1XA04"/>
<protein>
    <recommendedName>
        <fullName evidence="1">Core domain-containing protein</fullName>
    </recommendedName>
</protein>
<dbReference type="InterPro" id="IPR035903">
    <property type="entry name" value="HesB-like_dom_sf"/>
</dbReference>
<dbReference type="SUPFAM" id="SSF89360">
    <property type="entry name" value="HesB-like domain"/>
    <property type="match status" value="1"/>
</dbReference>
<accession>A0A7W1XA04</accession>
<proteinExistence type="predicted"/>
<evidence type="ECO:0000313" key="2">
    <source>
        <dbReference type="EMBL" id="MBA4542767.1"/>
    </source>
</evidence>
<dbReference type="InterPro" id="IPR000361">
    <property type="entry name" value="ATAP_core_dom"/>
</dbReference>
<sequence length="105" mass="11671">MNINLSPRAAAKLHLLLYEEKKSGGHSLAVRIIPLTTGCNSLSFALEITEADARMETVSVNGVPFVWRGDEREWLDGVIIDLNPENGKFSIFHPHPPSMPECPFE</sequence>
<dbReference type="RefSeq" id="WP_052154035.1">
    <property type="nucleotide sequence ID" value="NZ_JACEIP010000009.1"/>
</dbReference>
<dbReference type="EMBL" id="JACEIP010000009">
    <property type="protein sequence ID" value="MBA4542767.1"/>
    <property type="molecule type" value="Genomic_DNA"/>
</dbReference>
<name>A0A7W1XA04_9BACL</name>
<evidence type="ECO:0000259" key="1">
    <source>
        <dbReference type="Pfam" id="PF01521"/>
    </source>
</evidence>
<dbReference type="Pfam" id="PF01521">
    <property type="entry name" value="Fe-S_biosyn"/>
    <property type="match status" value="1"/>
</dbReference>
<keyword evidence="3" id="KW-1185">Reference proteome</keyword>
<organism evidence="2 3">
    <name type="scientific">Thermoactinomyces daqus</name>
    <dbReference type="NCBI Taxonomy" id="1329516"/>
    <lineage>
        <taxon>Bacteria</taxon>
        <taxon>Bacillati</taxon>
        <taxon>Bacillota</taxon>
        <taxon>Bacilli</taxon>
        <taxon>Bacillales</taxon>
        <taxon>Thermoactinomycetaceae</taxon>
        <taxon>Thermoactinomyces</taxon>
    </lineage>
</organism>
<comment type="caution">
    <text evidence="2">The sequence shown here is derived from an EMBL/GenBank/DDBJ whole genome shotgun (WGS) entry which is preliminary data.</text>
</comment>
<gene>
    <name evidence="2" type="ORF">H1164_07615</name>
</gene>